<dbReference type="GO" id="GO:0140078">
    <property type="term" value="F:class I DNA-(apurinic or apyrimidinic site) endonuclease activity"/>
    <property type="evidence" value="ECO:0007669"/>
    <property type="project" value="UniProtKB-EC"/>
</dbReference>
<evidence type="ECO:0000256" key="15">
    <source>
        <dbReference type="ARBA" id="ARBA00023268"/>
    </source>
</evidence>
<keyword evidence="7" id="KW-0479">Metal-binding</keyword>
<dbReference type="GO" id="GO:0019104">
    <property type="term" value="F:DNA N-glycosylase activity"/>
    <property type="evidence" value="ECO:0007669"/>
    <property type="project" value="InterPro"/>
</dbReference>
<evidence type="ECO:0000256" key="3">
    <source>
        <dbReference type="ARBA" id="ARBA00012720"/>
    </source>
</evidence>
<dbReference type="Gene3D" id="3.20.190.10">
    <property type="entry name" value="MutM-like, N-terminal"/>
    <property type="match status" value="1"/>
</dbReference>
<comment type="similarity">
    <text evidence="1">Belongs to the NARF family.</text>
</comment>
<keyword evidence="11" id="KW-0411">Iron-sulfur</keyword>
<keyword evidence="12" id="KW-0238">DNA-binding</keyword>
<dbReference type="PROSITE" id="PS51068">
    <property type="entry name" value="FPG_CAT"/>
    <property type="match status" value="1"/>
</dbReference>
<evidence type="ECO:0000256" key="2">
    <source>
        <dbReference type="ARBA" id="ARBA00009409"/>
    </source>
</evidence>
<keyword evidence="22" id="KW-1185">Reference proteome</keyword>
<dbReference type="Proteomes" id="UP000214365">
    <property type="component" value="Unassembled WGS sequence"/>
</dbReference>
<evidence type="ECO:0000256" key="14">
    <source>
        <dbReference type="ARBA" id="ARBA00023239"/>
    </source>
</evidence>
<dbReference type="InterPro" id="IPR015886">
    <property type="entry name" value="H2TH_FPG"/>
</dbReference>
<keyword evidence="9" id="KW-0378">Hydrolase</keyword>
<dbReference type="InterPro" id="IPR050340">
    <property type="entry name" value="Cytosolic_Fe-S_CAF"/>
</dbReference>
<dbReference type="EC" id="4.2.99.18" evidence="3"/>
<dbReference type="SUPFAM" id="SSF53920">
    <property type="entry name" value="Fe-only hydrogenase"/>
    <property type="match status" value="1"/>
</dbReference>
<dbReference type="InterPro" id="IPR035937">
    <property type="entry name" value="FPG_N"/>
</dbReference>
<evidence type="ECO:0000256" key="5">
    <source>
        <dbReference type="ARBA" id="ARBA00017073"/>
    </source>
</evidence>
<evidence type="ECO:0000313" key="21">
    <source>
        <dbReference type="EMBL" id="OKL59882.1"/>
    </source>
</evidence>
<sequence>MPELAEVARIVHFIRKHLVGRTLANVQTQDDNIVYGKVGTTAAEVQKAMQGKSIIGAGQQGKYFWITMSKPPHVVMHFGMAGWLKIKNADTYYYRTTKAEDKEWPPKYWKFILETDETPKTEAAFVDFRRLSRIRLVDCPADDIRQYTPLKENGPDPLADKDILTVGWLEDKVKSKRVPIKALLLDQVNISGIGNWMGDEILYNARIHPEQYSNTLNDEQIKQLHKSIDYVCTTSVDVLADSEQFPEEWLFKHRWSKGKKNKQSLLPNGNRIVFLTVGGRTSAVVPAVQRKTGPVAKEISDEDQMDEKEDKVVENKRKRTAVKEEEEEEEEAVAAPKRAASRTSRSSAKGGTRASTKRKDSLGLKHPENNLTENNNPNPNTGGKRNLIASADSGRGNTRHEKSRGDLTNPRWRISCIKPVETLPQKGTATSENSYEVTTEDKVQPENQAPAQISLTDCLACSGCVTSAEAVLISLQSHAEVLNTLDAHSPASMVVTDDGNISAPHGIRSDEKIFVASVSPQVRASLATTYSISERKAAYMIDQFLRGPQGLRTGGKHGNGFTWVIDTDVLRQVVLTLAAQEVTESLQTLPSAGNGAAKYSIPKRPILSSACPGWICYAEKTHPHVLPYLSRLKSPQALAGTFIKSILSHALGVSPSQIWHLAVMPCFDKKLEASREELTDATWNIRGSNGSQSPVRDVDCVITSRELLMLASSRNISLPSLPFKPLTSVYAPHFPDPTVDSFLFSGTQGLKQSTVYGTSGGYLYHILSYHQEKQPGSRIEVQRGRNSDVVEYFLVSESNETIMKAARYYGFRNIQNLVRKMKPARASRLPGANRRGATAHGSSGSSGLDYAFVEVMACPGGCTNGGGQIRLDDAREATANISTNDSTAVIQKHTAHEQREWLARVDETYFSADSDSESESQPATTDKSLHDTENRAQSIIRHWTNFTGVRLEDLVYTTFRKVESDVGKDKGVSDTTRVAELAGKIGGGW</sequence>
<dbReference type="Gene3D" id="1.10.8.50">
    <property type="match status" value="1"/>
</dbReference>
<keyword evidence="13" id="KW-0234">DNA repair</keyword>
<evidence type="ECO:0000256" key="19">
    <source>
        <dbReference type="SAM" id="MobiDB-lite"/>
    </source>
</evidence>
<evidence type="ECO:0000256" key="12">
    <source>
        <dbReference type="ARBA" id="ARBA00023125"/>
    </source>
</evidence>
<protein>
    <recommendedName>
        <fullName evidence="4">Cytosolic Fe-S cluster assembly factor NAR1</fullName>
        <ecNumber evidence="3">4.2.99.18</ecNumber>
    </recommendedName>
    <alternativeName>
        <fullName evidence="5">Cytosolic Fe-S cluster assembly factor nar1</fullName>
    </alternativeName>
    <alternativeName>
        <fullName evidence="18">Nuclear architecture-related protein 1</fullName>
    </alternativeName>
</protein>
<evidence type="ECO:0000256" key="13">
    <source>
        <dbReference type="ARBA" id="ARBA00023204"/>
    </source>
</evidence>
<dbReference type="STRING" id="1441469.A0A225AF06"/>
<keyword evidence="8" id="KW-0227">DNA damage</keyword>
<feature type="region of interest" description="Disordered" evidence="19">
    <location>
        <begin position="295"/>
        <end position="411"/>
    </location>
</feature>
<keyword evidence="16" id="KW-0326">Glycosidase</keyword>
<keyword evidence="10" id="KW-0408">Iron</keyword>
<dbReference type="FunFam" id="3.40.50.1780:FF:000004">
    <property type="entry name" value="Cytosolic Fe-S cluster assembly factor nar1"/>
    <property type="match status" value="1"/>
</dbReference>
<dbReference type="SMART" id="SM01232">
    <property type="entry name" value="H2TH"/>
    <property type="match status" value="1"/>
</dbReference>
<dbReference type="InterPro" id="IPR004108">
    <property type="entry name" value="Fe_hydrogenase_lsu_C"/>
</dbReference>
<keyword evidence="14" id="KW-0456">Lyase</keyword>
<feature type="domain" description="Formamidopyrimidine-DNA glycosylase catalytic" evidence="20">
    <location>
        <begin position="2"/>
        <end position="132"/>
    </location>
</feature>
<evidence type="ECO:0000256" key="16">
    <source>
        <dbReference type="ARBA" id="ARBA00023295"/>
    </source>
</evidence>
<dbReference type="FunFam" id="3.30.70.20:FF:000042">
    <property type="entry name" value="Cytosolic Fe-S cluster assembly factor NAR1"/>
    <property type="match status" value="1"/>
</dbReference>
<dbReference type="SMART" id="SM00898">
    <property type="entry name" value="Fapy_DNA_glyco"/>
    <property type="match status" value="1"/>
</dbReference>
<dbReference type="Pfam" id="PF06831">
    <property type="entry name" value="H2TH"/>
    <property type="match status" value="1"/>
</dbReference>
<feature type="compositionally biased region" description="Low complexity" evidence="19">
    <location>
        <begin position="369"/>
        <end position="381"/>
    </location>
</feature>
<dbReference type="AlphaFoldDB" id="A0A225AF06"/>
<comment type="similarity">
    <text evidence="2">Belongs to the FPG family.</text>
</comment>
<dbReference type="Gene3D" id="3.40.950.10">
    <property type="entry name" value="Fe-only Hydrogenase (Larger Subunit), Chain L, domain 3"/>
    <property type="match status" value="1"/>
</dbReference>
<evidence type="ECO:0000313" key="22">
    <source>
        <dbReference type="Proteomes" id="UP000214365"/>
    </source>
</evidence>
<evidence type="ECO:0000259" key="20">
    <source>
        <dbReference type="PROSITE" id="PS51068"/>
    </source>
</evidence>
<keyword evidence="15" id="KW-0511">Multifunctional enzyme</keyword>
<dbReference type="CDD" id="cd08972">
    <property type="entry name" value="PF_Nei_N"/>
    <property type="match status" value="1"/>
</dbReference>
<dbReference type="Pfam" id="PF01149">
    <property type="entry name" value="Fapy_DNA_glyco"/>
    <property type="match status" value="1"/>
</dbReference>
<feature type="compositionally biased region" description="Low complexity" evidence="19">
    <location>
        <begin position="334"/>
        <end position="353"/>
    </location>
</feature>
<gene>
    <name evidence="21" type="ORF">UA08_04657</name>
</gene>
<evidence type="ECO:0000256" key="1">
    <source>
        <dbReference type="ARBA" id="ARBA00006596"/>
    </source>
</evidence>
<reference evidence="21 22" key="1">
    <citation type="submission" date="2015-06" db="EMBL/GenBank/DDBJ databases">
        <title>Talaromyces atroroseus IBT 11181 draft genome.</title>
        <authorList>
            <person name="Rasmussen K.B."/>
            <person name="Rasmussen S."/>
            <person name="Petersen B."/>
            <person name="Sicheritz-Ponten T."/>
            <person name="Mortensen U.H."/>
            <person name="Thrane U."/>
        </authorList>
    </citation>
    <scope>NUCLEOTIDE SEQUENCE [LARGE SCALE GENOMIC DNA]</scope>
    <source>
        <strain evidence="21 22">IBT 11181</strain>
    </source>
</reference>
<dbReference type="EMBL" id="LFMY01000006">
    <property type="protein sequence ID" value="OKL59882.1"/>
    <property type="molecule type" value="Genomic_DNA"/>
</dbReference>
<dbReference type="Pfam" id="PF02906">
    <property type="entry name" value="Fe_hyd_lg_C"/>
    <property type="match status" value="1"/>
</dbReference>
<dbReference type="SUPFAM" id="SSF46946">
    <property type="entry name" value="S13-like H2TH domain"/>
    <property type="match status" value="1"/>
</dbReference>
<feature type="region of interest" description="Disordered" evidence="19">
    <location>
        <begin position="912"/>
        <end position="932"/>
    </location>
</feature>
<dbReference type="Gene3D" id="3.40.50.1780">
    <property type="match status" value="1"/>
</dbReference>
<dbReference type="GO" id="GO:0006284">
    <property type="term" value="P:base-excision repair"/>
    <property type="evidence" value="ECO:0007669"/>
    <property type="project" value="InterPro"/>
</dbReference>
<evidence type="ECO:0000256" key="11">
    <source>
        <dbReference type="ARBA" id="ARBA00023014"/>
    </source>
</evidence>
<evidence type="ECO:0000256" key="9">
    <source>
        <dbReference type="ARBA" id="ARBA00022801"/>
    </source>
</evidence>
<dbReference type="GeneID" id="31004412"/>
<dbReference type="FunFam" id="3.20.190.10:FF:000004">
    <property type="entry name" value="Putative Formamidopyrimidine-DNA glycosylase"/>
    <property type="match status" value="1"/>
</dbReference>
<dbReference type="GO" id="GO:0051539">
    <property type="term" value="F:4 iron, 4 sulfur cluster binding"/>
    <property type="evidence" value="ECO:0007669"/>
    <property type="project" value="UniProtKB-KW"/>
</dbReference>
<dbReference type="GO" id="GO:0003684">
    <property type="term" value="F:damaged DNA binding"/>
    <property type="evidence" value="ECO:0007669"/>
    <property type="project" value="InterPro"/>
</dbReference>
<dbReference type="SUPFAM" id="SSF81624">
    <property type="entry name" value="N-terminal domain of MutM-like DNA repair proteins"/>
    <property type="match status" value="1"/>
</dbReference>
<feature type="compositionally biased region" description="Basic and acidic residues" evidence="19">
    <location>
        <begin position="357"/>
        <end position="368"/>
    </location>
</feature>
<evidence type="ECO:0000256" key="17">
    <source>
        <dbReference type="ARBA" id="ARBA00025099"/>
    </source>
</evidence>
<evidence type="ECO:0000256" key="18">
    <source>
        <dbReference type="ARBA" id="ARBA00031269"/>
    </source>
</evidence>
<evidence type="ECO:0000256" key="4">
    <source>
        <dbReference type="ARBA" id="ARBA00015854"/>
    </source>
</evidence>
<dbReference type="FunFam" id="1.10.8.50:FF:000009">
    <property type="entry name" value="Formamidopyrimidine-DNA glycosylase"/>
    <property type="match status" value="1"/>
</dbReference>
<evidence type="ECO:0000256" key="10">
    <source>
        <dbReference type="ARBA" id="ARBA00023004"/>
    </source>
</evidence>
<keyword evidence="6" id="KW-0004">4Fe-4S</keyword>
<dbReference type="OrthoDB" id="10253113at2759"/>
<dbReference type="InterPro" id="IPR009016">
    <property type="entry name" value="Fe_hydrogenase"/>
</dbReference>
<dbReference type="RefSeq" id="XP_020120003.1">
    <property type="nucleotide sequence ID" value="XM_020266952.1"/>
</dbReference>
<comment type="caution">
    <text evidence="21">The sequence shown here is derived from an EMBL/GenBank/DDBJ whole genome shotgun (WGS) entry which is preliminary data.</text>
</comment>
<organism evidence="21 22">
    <name type="scientific">Talaromyces atroroseus</name>
    <dbReference type="NCBI Taxonomy" id="1441469"/>
    <lineage>
        <taxon>Eukaryota</taxon>
        <taxon>Fungi</taxon>
        <taxon>Dikarya</taxon>
        <taxon>Ascomycota</taxon>
        <taxon>Pezizomycotina</taxon>
        <taxon>Eurotiomycetes</taxon>
        <taxon>Eurotiomycetidae</taxon>
        <taxon>Eurotiales</taxon>
        <taxon>Trichocomaceae</taxon>
        <taxon>Talaromyces</taxon>
        <taxon>Talaromyces sect. Trachyspermi</taxon>
    </lineage>
</organism>
<name>A0A225AF06_TALAT</name>
<evidence type="ECO:0000256" key="6">
    <source>
        <dbReference type="ARBA" id="ARBA00022485"/>
    </source>
</evidence>
<evidence type="ECO:0000256" key="7">
    <source>
        <dbReference type="ARBA" id="ARBA00022723"/>
    </source>
</evidence>
<dbReference type="InterPro" id="IPR010979">
    <property type="entry name" value="Ribosomal_uS13-like_H2TH"/>
</dbReference>
<dbReference type="PANTHER" id="PTHR11615">
    <property type="entry name" value="NITRATE, FORMATE, IRON DEHYDROGENASE"/>
    <property type="match status" value="1"/>
</dbReference>
<proteinExistence type="inferred from homology"/>
<comment type="function">
    <text evidence="17">Component of the cytosolic Fe/S protein assembly machinery. Required for maturation of extramitochondrial Fe/S proteins. May play a role in the transfer of pre-assembled Fe/S clusters to target apoproteins.</text>
</comment>
<dbReference type="GO" id="GO:0008270">
    <property type="term" value="F:zinc ion binding"/>
    <property type="evidence" value="ECO:0007669"/>
    <property type="project" value="InterPro"/>
</dbReference>
<evidence type="ECO:0000256" key="8">
    <source>
        <dbReference type="ARBA" id="ARBA00022763"/>
    </source>
</evidence>
<accession>A0A225AF06</accession>
<feature type="region of interest" description="Disordered" evidence="19">
    <location>
        <begin position="825"/>
        <end position="844"/>
    </location>
</feature>
<dbReference type="InterPro" id="IPR012319">
    <property type="entry name" value="FPG_cat"/>
</dbReference>